<comment type="caution">
    <text evidence="1">The sequence shown here is derived from an EMBL/GenBank/DDBJ whole genome shotgun (WGS) entry which is preliminary data.</text>
</comment>
<organism evidence="1 2">
    <name type="scientific">Candidatus Giovannonibacteria bacterium GW2011_GWA2_53_7</name>
    <dbReference type="NCBI Taxonomy" id="1618650"/>
    <lineage>
        <taxon>Bacteria</taxon>
        <taxon>Candidatus Giovannoniibacteriota</taxon>
    </lineage>
</organism>
<gene>
    <name evidence="1" type="ORF">UY81_C0060G0006</name>
</gene>
<dbReference type="AlphaFoldDB" id="A0A0G2A204"/>
<evidence type="ECO:0000313" key="2">
    <source>
        <dbReference type="Proteomes" id="UP000034290"/>
    </source>
</evidence>
<protein>
    <recommendedName>
        <fullName evidence="3">Pilus assembly protein, PilO</fullName>
    </recommendedName>
</protein>
<reference evidence="1 2" key="1">
    <citation type="journal article" date="2015" name="Nature">
        <title>rRNA introns, odd ribosomes, and small enigmatic genomes across a large radiation of phyla.</title>
        <authorList>
            <person name="Brown C.T."/>
            <person name="Hug L.A."/>
            <person name="Thomas B.C."/>
            <person name="Sharon I."/>
            <person name="Castelle C.J."/>
            <person name="Singh A."/>
            <person name="Wilkins M.J."/>
            <person name="Williams K.H."/>
            <person name="Banfield J.F."/>
        </authorList>
    </citation>
    <scope>NUCLEOTIDE SEQUENCE [LARGE SCALE GENOMIC DNA]</scope>
</reference>
<evidence type="ECO:0000313" key="1">
    <source>
        <dbReference type="EMBL" id="KKW34867.1"/>
    </source>
</evidence>
<evidence type="ECO:0008006" key="3">
    <source>
        <dbReference type="Google" id="ProtNLM"/>
    </source>
</evidence>
<proteinExistence type="predicted"/>
<name>A0A0G2A204_9BACT</name>
<dbReference type="EMBL" id="LCRM01000060">
    <property type="protein sequence ID" value="KKW34867.1"/>
    <property type="molecule type" value="Genomic_DNA"/>
</dbReference>
<accession>A0A0G2A204</accession>
<dbReference type="Proteomes" id="UP000034290">
    <property type="component" value="Unassembled WGS sequence"/>
</dbReference>
<sequence>MAGAIGLFIVTPQYDEVRTLQLTEDALLQDLEDVKTINEKVDALRTQHAELPRGAEAKLDVLLPERVDGVRFLIDVDAVVLKNGLQMRNPAVSANAAAKNATGVSRLSKNMLRFEIVGTYAELQGLLVDIERSLALRDVSSLSFTSGEVVGAMPRYNKSGEIIRSYFIEIGTYSFR</sequence>